<reference evidence="1" key="1">
    <citation type="journal article" date="2021" name="Proc. Natl. Acad. Sci. U.S.A.">
        <title>A Catalog of Tens of Thousands of Viruses from Human Metagenomes Reveals Hidden Associations with Chronic Diseases.</title>
        <authorList>
            <person name="Tisza M.J."/>
            <person name="Buck C.B."/>
        </authorList>
    </citation>
    <scope>NUCLEOTIDE SEQUENCE</scope>
    <source>
        <strain evidence="1">CtPr92</strain>
    </source>
</reference>
<protein>
    <submittedName>
        <fullName evidence="1">Uncharacterized protein</fullName>
    </submittedName>
</protein>
<accession>A0A8S5P8U2</accession>
<organism evidence="1">
    <name type="scientific">Podoviridae sp. ctPr92</name>
    <dbReference type="NCBI Taxonomy" id="2825247"/>
    <lineage>
        <taxon>Viruses</taxon>
        <taxon>Duplodnaviria</taxon>
        <taxon>Heunggongvirae</taxon>
        <taxon>Uroviricota</taxon>
        <taxon>Caudoviricetes</taxon>
    </lineage>
</organism>
<name>A0A8S5P8U2_9CAUD</name>
<evidence type="ECO:0000313" key="1">
    <source>
        <dbReference type="EMBL" id="DAE02817.1"/>
    </source>
</evidence>
<sequence>MCKFKAERLIKDILERLHCRFICSKIEDGILIIRYLDAWGNTRKDCFPYRYMSEGDIENMVINGVY</sequence>
<proteinExistence type="predicted"/>
<dbReference type="EMBL" id="BK015353">
    <property type="protein sequence ID" value="DAE02817.1"/>
    <property type="molecule type" value="Genomic_DNA"/>
</dbReference>